<dbReference type="InterPro" id="IPR047798">
    <property type="entry name" value="BPSS1780-like"/>
</dbReference>
<dbReference type="OrthoDB" id="5298483at2"/>
<dbReference type="Proteomes" id="UP000232638">
    <property type="component" value="Chromosome"/>
</dbReference>
<name>A0A2K8UF73_9GAMM</name>
<feature type="transmembrane region" description="Helical" evidence="1">
    <location>
        <begin position="395"/>
        <end position="412"/>
    </location>
</feature>
<gene>
    <name evidence="2" type="ORF">THSYN_26870</name>
</gene>
<accession>A0A2K8UF73</accession>
<evidence type="ECO:0000313" key="2">
    <source>
        <dbReference type="EMBL" id="AUB84206.1"/>
    </source>
</evidence>
<keyword evidence="1" id="KW-0812">Transmembrane</keyword>
<feature type="transmembrane region" description="Helical" evidence="1">
    <location>
        <begin position="249"/>
        <end position="269"/>
    </location>
</feature>
<keyword evidence="1" id="KW-1133">Transmembrane helix</keyword>
<dbReference type="AlphaFoldDB" id="A0A2K8UF73"/>
<dbReference type="RefSeq" id="WP_100921873.1">
    <property type="nucleotide sequence ID" value="NZ_CP020370.1"/>
</dbReference>
<protein>
    <submittedName>
        <fullName evidence="2">Uncharacterized protein</fullName>
    </submittedName>
</protein>
<dbReference type="NCBIfam" id="NF041043">
    <property type="entry name" value="BPSS1780_fam"/>
    <property type="match status" value="1"/>
</dbReference>
<feature type="transmembrane region" description="Helical" evidence="1">
    <location>
        <begin position="290"/>
        <end position="322"/>
    </location>
</feature>
<keyword evidence="3" id="KW-1185">Reference proteome</keyword>
<keyword evidence="1" id="KW-0472">Membrane</keyword>
<organism evidence="2 3">
    <name type="scientific">Candidatus Thiodictyon syntrophicum</name>
    <dbReference type="NCBI Taxonomy" id="1166950"/>
    <lineage>
        <taxon>Bacteria</taxon>
        <taxon>Pseudomonadati</taxon>
        <taxon>Pseudomonadota</taxon>
        <taxon>Gammaproteobacteria</taxon>
        <taxon>Chromatiales</taxon>
        <taxon>Chromatiaceae</taxon>
        <taxon>Thiodictyon</taxon>
    </lineage>
</organism>
<evidence type="ECO:0000313" key="3">
    <source>
        <dbReference type="Proteomes" id="UP000232638"/>
    </source>
</evidence>
<sequence>METLYRIVFNGETLPGLTAEQIIAAFVKRFRVREQRAREIILAGRRTVLKHGLDQAKAQHYSAALKKVGLLIVLEPQPESPPPTSQLSVDLTPSIDIGHSEMASYYDDTPTSQALSQPASAPASGLAADWSRCPKCRQPAVSPVTGVCQACGLVVERYLARRAEQANGAGAARGDNPYAPPTADLTPPAIGGRGAALRPPRAVSAGRGWGWVRDAWGLFKGRPWAWIGAFLVYVLISIVLNAVPYSLGGILMIALGPILAGGLMIGAQVQQQGGGFQVAHLFAGFQRNPGSLALIGVATLGFSVLLLLAIALLGALAVYLLAGPEVIAGIDHQSFDPNQLGPESMVFVLLPVLLLLLLFVPLGMATFFAPVLVALNEVPVLRSFTLSFQGCWRNILPFLVFGLAALGLSLASILTLGLALFVLVPVLIIASYIAYRDIYCYR</sequence>
<feature type="transmembrane region" description="Helical" evidence="1">
    <location>
        <begin position="345"/>
        <end position="375"/>
    </location>
</feature>
<reference evidence="2 3" key="1">
    <citation type="submission" date="2017-03" db="EMBL/GenBank/DDBJ databases">
        <title>Complete genome sequence of Candidatus 'Thiodictyon syntrophicum' sp. nov. strain Cad16T, a photolithoautotroph purple sulfur bacterium isolated from an alpine meromictic lake.</title>
        <authorList>
            <person name="Luedin S.M."/>
            <person name="Pothier J.F."/>
            <person name="Danza F."/>
            <person name="Storelli N."/>
            <person name="Wittwer M."/>
            <person name="Tonolla M."/>
        </authorList>
    </citation>
    <scope>NUCLEOTIDE SEQUENCE [LARGE SCALE GENOMIC DNA]</scope>
    <source>
        <strain evidence="2 3">Cad16T</strain>
    </source>
</reference>
<proteinExistence type="predicted"/>
<dbReference type="KEGG" id="tsy:THSYN_26870"/>
<dbReference type="EMBL" id="CP020370">
    <property type="protein sequence ID" value="AUB84206.1"/>
    <property type="molecule type" value="Genomic_DNA"/>
</dbReference>
<feature type="transmembrane region" description="Helical" evidence="1">
    <location>
        <begin position="418"/>
        <end position="435"/>
    </location>
</feature>
<feature type="transmembrane region" description="Helical" evidence="1">
    <location>
        <begin position="223"/>
        <end position="243"/>
    </location>
</feature>
<evidence type="ECO:0000256" key="1">
    <source>
        <dbReference type="SAM" id="Phobius"/>
    </source>
</evidence>